<sequence length="508" mass="55914">MAATTTVEVPHLGGIAVGYRLSANYDASKPTVVMINSMCTTVSLYNAQFEDSKLTDSMNLLAVEPLGHGATSTRSAQHWTYWDTAAMALQAMTALKIEKAFALGTSQGGWMVVRMALLAPERILGLLPLGTSMDYESADSRSKGCWDPKPLLSPFLQSWTSPTPTPDFVVDEIWAGMVATLGFGSAVSEETVAFWKKTVMDVYTGDEGRMKARMSLICLLERDGLMLRVGDIKCPVYWLQGTADVPYASTVPVEQLKLFTSAKETKFTLVEGGAHYLNATSPKEVGEAMLEMVGNIRHGPNLRFIGREEELRTLHLSLDPDEGCSGMKAIAIHGLGSGGKSELDPQHANAVRKRDPLIAWFPSDGPADSRAPLAQLIRKLDLPRNANARQVRDQPSLAPVLFLLVFDNVISHHLASDIWSFSGIQEDMDKIASKGPLSIHSMVQRATLNQMDDASRQTFFSEAVLIVPNELPRAWNEVYDSVHRRTSTFDTCYEAQTHVRRLVLLSRK</sequence>
<dbReference type="SUPFAM" id="SSF53474">
    <property type="entry name" value="alpha/beta-Hydrolases"/>
    <property type="match status" value="1"/>
</dbReference>
<dbReference type="GO" id="GO:0016020">
    <property type="term" value="C:membrane"/>
    <property type="evidence" value="ECO:0007669"/>
    <property type="project" value="TreeGrafter"/>
</dbReference>
<comment type="caution">
    <text evidence="2">The sequence shown here is derived from an EMBL/GenBank/DDBJ whole genome shotgun (WGS) entry which is preliminary data.</text>
</comment>
<dbReference type="GO" id="GO:0047372">
    <property type="term" value="F:monoacylglycerol lipase activity"/>
    <property type="evidence" value="ECO:0007669"/>
    <property type="project" value="TreeGrafter"/>
</dbReference>
<dbReference type="Gene3D" id="3.40.50.1820">
    <property type="entry name" value="alpha/beta hydrolase"/>
    <property type="match status" value="1"/>
</dbReference>
<dbReference type="InterPro" id="IPR000073">
    <property type="entry name" value="AB_hydrolase_1"/>
</dbReference>
<dbReference type="InterPro" id="IPR027417">
    <property type="entry name" value="P-loop_NTPase"/>
</dbReference>
<accession>A0AAD5RX27</accession>
<dbReference type="EMBL" id="JAKWBI020000035">
    <property type="protein sequence ID" value="KAJ2905227.1"/>
    <property type="molecule type" value="Genomic_DNA"/>
</dbReference>
<feature type="domain" description="AB hydrolase-1" evidence="1">
    <location>
        <begin position="31"/>
        <end position="131"/>
    </location>
</feature>
<dbReference type="Proteomes" id="UP001201980">
    <property type="component" value="Unassembled WGS sequence"/>
</dbReference>
<dbReference type="InterPro" id="IPR029058">
    <property type="entry name" value="AB_hydrolase_fold"/>
</dbReference>
<dbReference type="Pfam" id="PF00561">
    <property type="entry name" value="Abhydrolase_1"/>
    <property type="match status" value="1"/>
</dbReference>
<dbReference type="Gene3D" id="3.40.50.300">
    <property type="entry name" value="P-loop containing nucleotide triphosphate hydrolases"/>
    <property type="match status" value="1"/>
</dbReference>
<gene>
    <name evidence="2" type="ORF">MKZ38_005929</name>
</gene>
<dbReference type="PANTHER" id="PTHR43798:SF33">
    <property type="entry name" value="HYDROLASE, PUTATIVE (AFU_ORTHOLOGUE AFUA_2G14860)-RELATED"/>
    <property type="match status" value="1"/>
</dbReference>
<name>A0AAD5RX27_9PEZI</name>
<protein>
    <submittedName>
        <fullName evidence="2">Alpha/beta hydrolase</fullName>
    </submittedName>
</protein>
<dbReference type="InterPro" id="IPR000639">
    <property type="entry name" value="Epox_hydrolase-like"/>
</dbReference>
<evidence type="ECO:0000313" key="3">
    <source>
        <dbReference type="Proteomes" id="UP001201980"/>
    </source>
</evidence>
<dbReference type="PRINTS" id="PR00412">
    <property type="entry name" value="EPOXHYDRLASE"/>
</dbReference>
<dbReference type="PANTHER" id="PTHR43798">
    <property type="entry name" value="MONOACYLGLYCEROL LIPASE"/>
    <property type="match status" value="1"/>
</dbReference>
<proteinExistence type="predicted"/>
<keyword evidence="2" id="KW-0378">Hydrolase</keyword>
<keyword evidence="3" id="KW-1185">Reference proteome</keyword>
<organism evidence="2 3">
    <name type="scientific">Zalerion maritima</name>
    <dbReference type="NCBI Taxonomy" id="339359"/>
    <lineage>
        <taxon>Eukaryota</taxon>
        <taxon>Fungi</taxon>
        <taxon>Dikarya</taxon>
        <taxon>Ascomycota</taxon>
        <taxon>Pezizomycotina</taxon>
        <taxon>Sordariomycetes</taxon>
        <taxon>Lulworthiomycetidae</taxon>
        <taxon>Lulworthiales</taxon>
        <taxon>Lulworthiaceae</taxon>
        <taxon>Zalerion</taxon>
    </lineage>
</organism>
<evidence type="ECO:0000313" key="2">
    <source>
        <dbReference type="EMBL" id="KAJ2905227.1"/>
    </source>
</evidence>
<reference evidence="2" key="1">
    <citation type="submission" date="2022-07" db="EMBL/GenBank/DDBJ databases">
        <title>Draft genome sequence of Zalerion maritima ATCC 34329, a (micro)plastics degrading marine fungus.</title>
        <authorList>
            <person name="Paco A."/>
            <person name="Goncalves M.F.M."/>
            <person name="Rocha-Santos T.A.P."/>
            <person name="Alves A."/>
        </authorList>
    </citation>
    <scope>NUCLEOTIDE SEQUENCE</scope>
    <source>
        <strain evidence="2">ATCC 34329</strain>
    </source>
</reference>
<evidence type="ECO:0000259" key="1">
    <source>
        <dbReference type="Pfam" id="PF00561"/>
    </source>
</evidence>
<dbReference type="GO" id="GO:0046464">
    <property type="term" value="P:acylglycerol catabolic process"/>
    <property type="evidence" value="ECO:0007669"/>
    <property type="project" value="TreeGrafter"/>
</dbReference>
<dbReference type="AlphaFoldDB" id="A0AAD5RX27"/>
<dbReference type="InterPro" id="IPR050266">
    <property type="entry name" value="AB_hydrolase_sf"/>
</dbReference>